<reference evidence="1" key="1">
    <citation type="submission" date="2022-01" db="EMBL/GenBank/DDBJ databases">
        <title>Comparative genomics reveals a dynamic genome evolution in the ectomycorrhizal milk-cap (Lactarius) mushrooms.</title>
        <authorList>
            <consortium name="DOE Joint Genome Institute"/>
            <person name="Lebreton A."/>
            <person name="Tang N."/>
            <person name="Kuo A."/>
            <person name="LaButti K."/>
            <person name="Drula E."/>
            <person name="Barry K."/>
            <person name="Clum A."/>
            <person name="Lipzen A."/>
            <person name="Mousain D."/>
            <person name="Ng V."/>
            <person name="Wang R."/>
            <person name="Wang X."/>
            <person name="Dai Y."/>
            <person name="Henrissat B."/>
            <person name="Grigoriev I.V."/>
            <person name="Guerin-Laguette A."/>
            <person name="Yu F."/>
            <person name="Martin F.M."/>
        </authorList>
    </citation>
    <scope>NUCLEOTIDE SEQUENCE</scope>
    <source>
        <strain evidence="1">QP</strain>
    </source>
</reference>
<sequence>MHPQPCAVLPALTEFEFAGGSKYLDELMAQIDTPQVEDVRIEYSKLDVQAPQFSKFIKHSQFRCVQVDLSTYDPEIKLNCPQVADLGQLVPMLSNVVHLSVLGEHSTDEVLLFLCLFPAVEVMDVDRKAEGYIAEVLKDIAEDMVTEVLPALELLLLDSDNNKLEQLLSMCRLSAHPVTIFNMRDEFVERLNAHWEKV</sequence>
<gene>
    <name evidence="1" type="ORF">EDB92DRAFT_1950853</name>
</gene>
<evidence type="ECO:0000313" key="1">
    <source>
        <dbReference type="EMBL" id="KAH8984316.1"/>
    </source>
</evidence>
<organism evidence="1 2">
    <name type="scientific">Lactarius akahatsu</name>
    <dbReference type="NCBI Taxonomy" id="416441"/>
    <lineage>
        <taxon>Eukaryota</taxon>
        <taxon>Fungi</taxon>
        <taxon>Dikarya</taxon>
        <taxon>Basidiomycota</taxon>
        <taxon>Agaricomycotina</taxon>
        <taxon>Agaricomycetes</taxon>
        <taxon>Russulales</taxon>
        <taxon>Russulaceae</taxon>
        <taxon>Lactarius</taxon>
    </lineage>
</organism>
<dbReference type="EMBL" id="JAKELL010000077">
    <property type="protein sequence ID" value="KAH8984316.1"/>
    <property type="molecule type" value="Genomic_DNA"/>
</dbReference>
<dbReference type="Proteomes" id="UP001201163">
    <property type="component" value="Unassembled WGS sequence"/>
</dbReference>
<accession>A0AAD4LAF1</accession>
<evidence type="ECO:0000313" key="2">
    <source>
        <dbReference type="Proteomes" id="UP001201163"/>
    </source>
</evidence>
<keyword evidence="2" id="KW-1185">Reference proteome</keyword>
<protein>
    <submittedName>
        <fullName evidence="1">Uncharacterized protein</fullName>
    </submittedName>
</protein>
<comment type="caution">
    <text evidence="1">The sequence shown here is derived from an EMBL/GenBank/DDBJ whole genome shotgun (WGS) entry which is preliminary data.</text>
</comment>
<dbReference type="AlphaFoldDB" id="A0AAD4LAF1"/>
<proteinExistence type="predicted"/>
<name>A0AAD4LAF1_9AGAM</name>